<dbReference type="Proteomes" id="UP001060215">
    <property type="component" value="Chromosome 3"/>
</dbReference>
<dbReference type="EMBL" id="CM045760">
    <property type="protein sequence ID" value="KAI8026850.1"/>
    <property type="molecule type" value="Genomic_DNA"/>
</dbReference>
<evidence type="ECO:0000313" key="2">
    <source>
        <dbReference type="Proteomes" id="UP001060215"/>
    </source>
</evidence>
<accession>A0ACC0IPL1</accession>
<name>A0ACC0IPL1_9ERIC</name>
<evidence type="ECO:0000313" key="1">
    <source>
        <dbReference type="EMBL" id="KAI8026850.1"/>
    </source>
</evidence>
<sequence length="101" mass="11223">MPAELSRAKQNSVSRLHDMVEEVKGVKEKNNLVETLRSSNFRCLGYFDAMTFDMRLGMAQSFRTSRSSFTSNNGYESPSLNPASVSNGEEYDSDGSNFAPP</sequence>
<organism evidence="1 2">
    <name type="scientific">Camellia lanceoleosa</name>
    <dbReference type="NCBI Taxonomy" id="1840588"/>
    <lineage>
        <taxon>Eukaryota</taxon>
        <taxon>Viridiplantae</taxon>
        <taxon>Streptophyta</taxon>
        <taxon>Embryophyta</taxon>
        <taxon>Tracheophyta</taxon>
        <taxon>Spermatophyta</taxon>
        <taxon>Magnoliopsida</taxon>
        <taxon>eudicotyledons</taxon>
        <taxon>Gunneridae</taxon>
        <taxon>Pentapetalae</taxon>
        <taxon>asterids</taxon>
        <taxon>Ericales</taxon>
        <taxon>Theaceae</taxon>
        <taxon>Camellia</taxon>
    </lineage>
</organism>
<reference evidence="1 2" key="1">
    <citation type="journal article" date="2022" name="Plant J.">
        <title>Chromosome-level genome of Camellia lanceoleosa provides a valuable resource for understanding genome evolution and self-incompatibility.</title>
        <authorList>
            <person name="Gong W."/>
            <person name="Xiao S."/>
            <person name="Wang L."/>
            <person name="Liao Z."/>
            <person name="Chang Y."/>
            <person name="Mo W."/>
            <person name="Hu G."/>
            <person name="Li W."/>
            <person name="Zhao G."/>
            <person name="Zhu H."/>
            <person name="Hu X."/>
            <person name="Ji K."/>
            <person name="Xiang X."/>
            <person name="Song Q."/>
            <person name="Yuan D."/>
            <person name="Jin S."/>
            <person name="Zhang L."/>
        </authorList>
    </citation>
    <scope>NUCLEOTIDE SEQUENCE [LARGE SCALE GENOMIC DNA]</scope>
    <source>
        <strain evidence="1">SQ_2022a</strain>
    </source>
</reference>
<keyword evidence="2" id="KW-1185">Reference proteome</keyword>
<proteinExistence type="predicted"/>
<comment type="caution">
    <text evidence="1">The sequence shown here is derived from an EMBL/GenBank/DDBJ whole genome shotgun (WGS) entry which is preliminary data.</text>
</comment>
<protein>
    <submittedName>
        <fullName evidence="1">Uncharacterized protein</fullName>
    </submittedName>
</protein>
<gene>
    <name evidence="1" type="ORF">LOK49_LG02G01042</name>
</gene>